<dbReference type="FunCoup" id="A0A136J064">
    <property type="interactions" value="248"/>
</dbReference>
<dbReference type="InParanoid" id="A0A136J064"/>
<dbReference type="EMBL" id="KQ964252">
    <property type="protein sequence ID" value="KXJ90611.1"/>
    <property type="molecule type" value="Genomic_DNA"/>
</dbReference>
<dbReference type="AlphaFoldDB" id="A0A136J064"/>
<proteinExistence type="predicted"/>
<feature type="non-terminal residue" evidence="2">
    <location>
        <position position="511"/>
    </location>
</feature>
<dbReference type="InterPro" id="IPR010490">
    <property type="entry name" value="COG6"/>
</dbReference>
<evidence type="ECO:0000313" key="3">
    <source>
        <dbReference type="Proteomes" id="UP000070501"/>
    </source>
</evidence>
<feature type="domain" description="Conserved Oligomeric Golgi complex subunit 6 C-terminal" evidence="1">
    <location>
        <begin position="33"/>
        <end position="501"/>
    </location>
</feature>
<dbReference type="OrthoDB" id="272987at2759"/>
<dbReference type="InterPro" id="IPR048369">
    <property type="entry name" value="COG6_C"/>
</dbReference>
<dbReference type="PANTHER" id="PTHR21506">
    <property type="entry name" value="COMPONENT OF OLIGOMERIC GOLGI COMPLEX 6"/>
    <property type="match status" value="1"/>
</dbReference>
<dbReference type="Pfam" id="PF20653">
    <property type="entry name" value="COG6_C"/>
    <property type="match status" value="1"/>
</dbReference>
<dbReference type="STRING" id="196109.A0A136J064"/>
<protein>
    <submittedName>
        <fullName evidence="2">Oligomeric Golgi complex subunit 6</fullName>
    </submittedName>
</protein>
<keyword evidence="3" id="KW-1185">Reference proteome</keyword>
<reference evidence="3" key="1">
    <citation type="submission" date="2016-02" db="EMBL/GenBank/DDBJ databases">
        <title>Draft genome sequence of Microdochium bolleyi, a fungal endophyte of beachgrass.</title>
        <authorList>
            <consortium name="DOE Joint Genome Institute"/>
            <person name="David A.S."/>
            <person name="May G."/>
            <person name="Haridas S."/>
            <person name="Lim J."/>
            <person name="Wang M."/>
            <person name="Labutti K."/>
            <person name="Lipzen A."/>
            <person name="Barry K."/>
            <person name="Grigoriev I.V."/>
        </authorList>
    </citation>
    <scope>NUCLEOTIDE SEQUENCE [LARGE SCALE GENOMIC DNA]</scope>
    <source>
        <strain evidence="3">J235TASD1</strain>
    </source>
</reference>
<organism evidence="2 3">
    <name type="scientific">Microdochium bolleyi</name>
    <dbReference type="NCBI Taxonomy" id="196109"/>
    <lineage>
        <taxon>Eukaryota</taxon>
        <taxon>Fungi</taxon>
        <taxon>Dikarya</taxon>
        <taxon>Ascomycota</taxon>
        <taxon>Pezizomycotina</taxon>
        <taxon>Sordariomycetes</taxon>
        <taxon>Xylariomycetidae</taxon>
        <taxon>Xylariales</taxon>
        <taxon>Microdochiaceae</taxon>
        <taxon>Microdochium</taxon>
    </lineage>
</organism>
<dbReference type="GO" id="GO:0006891">
    <property type="term" value="P:intra-Golgi vesicle-mediated transport"/>
    <property type="evidence" value="ECO:0007669"/>
    <property type="project" value="InterPro"/>
</dbReference>
<evidence type="ECO:0000313" key="2">
    <source>
        <dbReference type="EMBL" id="KXJ90611.1"/>
    </source>
</evidence>
<sequence>MTSEPVDDRFFGALAKAKRIRKDCEVLLGFENQTLGLEIMDQTSKNLNLAFQKLYRWIQKEFKTLNLENPQISSSVRRALRVLAERPSLFQNCLDFFAEARQQILSDSFYLALNGTSASGTKDHSVKPIDLVAHDPLRYVGDMLAWTHSATVSEREALEVLFVSEGNEIVQGIKEGRENELWRLMADEDGGDGAPPEFDAVQALNDLVDRDVAGAARVLRQRVEQVIQTNEESILAYRLANLLGFYRVTFSKLLGTQSVLLEIMANLESEALRQFRSLMRDHLATLQGDFQHTPADLAPPEFLQDSLKQLTSIMQTYETSLSAAEDREADFEPIMAEAFEPFVDGCQKMARNMRAPKDSIFLINCYITARITLGPFSDFTARRMAALEESMNEHRNRLIEQQYGFFKYESSLEPLLEAIAPLTDSHEDIAKMRQLDALKPEALALASQELDDFLPSAIMDAMENIQALQDAKMAREITEDAAEKFCVDFERIEEMLIYADEQLLQGGAAPE</sequence>
<dbReference type="GO" id="GO:0017119">
    <property type="term" value="C:Golgi transport complex"/>
    <property type="evidence" value="ECO:0007669"/>
    <property type="project" value="InterPro"/>
</dbReference>
<dbReference type="Proteomes" id="UP000070501">
    <property type="component" value="Unassembled WGS sequence"/>
</dbReference>
<evidence type="ECO:0000259" key="1">
    <source>
        <dbReference type="Pfam" id="PF20653"/>
    </source>
</evidence>
<name>A0A136J064_9PEZI</name>
<dbReference type="PANTHER" id="PTHR21506:SF0">
    <property type="entry name" value="CONSERVED OLIGOMERIC GOLGI COMPLEX SUBUNIT 6"/>
    <property type="match status" value="1"/>
</dbReference>
<accession>A0A136J064</accession>
<gene>
    <name evidence="2" type="ORF">Micbo1qcDRAFT_164205</name>
</gene>
<dbReference type="SMART" id="SM01087">
    <property type="entry name" value="COG6"/>
    <property type="match status" value="1"/>
</dbReference>